<dbReference type="KEGG" id="gsb:GSUB_13020"/>
<proteinExistence type="predicted"/>
<keyword evidence="2" id="KW-0645">Protease</keyword>
<dbReference type="InterPro" id="IPR005311">
    <property type="entry name" value="PBP_dimer"/>
</dbReference>
<dbReference type="AlphaFoldDB" id="A0A0B5FIM9"/>
<dbReference type="SMART" id="SM00740">
    <property type="entry name" value="PASTA"/>
    <property type="match status" value="1"/>
</dbReference>
<dbReference type="PANTHER" id="PTHR30627:SF1">
    <property type="entry name" value="PEPTIDOGLYCAN D,D-TRANSPEPTIDASE FTSI"/>
    <property type="match status" value="1"/>
</dbReference>
<dbReference type="SUPFAM" id="SSF54184">
    <property type="entry name" value="Penicillin-binding protein 2x (pbp-2x), c-terminal domain"/>
    <property type="match status" value="1"/>
</dbReference>
<organism evidence="5 6">
    <name type="scientific">Geoalkalibacter subterraneus</name>
    <dbReference type="NCBI Taxonomy" id="483547"/>
    <lineage>
        <taxon>Bacteria</taxon>
        <taxon>Pseudomonadati</taxon>
        <taxon>Thermodesulfobacteriota</taxon>
        <taxon>Desulfuromonadia</taxon>
        <taxon>Desulfuromonadales</taxon>
        <taxon>Geoalkalibacteraceae</taxon>
        <taxon>Geoalkalibacter</taxon>
    </lineage>
</organism>
<dbReference type="InterPro" id="IPR050515">
    <property type="entry name" value="Beta-lactam/transpept"/>
</dbReference>
<dbReference type="EMBL" id="CP010311">
    <property type="protein sequence ID" value="AJF08042.1"/>
    <property type="molecule type" value="Genomic_DNA"/>
</dbReference>
<dbReference type="SUPFAM" id="SSF56519">
    <property type="entry name" value="Penicillin binding protein dimerisation domain"/>
    <property type="match status" value="1"/>
</dbReference>
<dbReference type="Gene3D" id="1.10.150.770">
    <property type="match status" value="1"/>
</dbReference>
<comment type="subcellular location">
    <subcellularLocation>
        <location evidence="1">Membrane</location>
    </subcellularLocation>
</comment>
<feature type="domain" description="PASTA" evidence="4">
    <location>
        <begin position="599"/>
        <end position="658"/>
    </location>
</feature>
<dbReference type="GO" id="GO:0071555">
    <property type="term" value="P:cell wall organization"/>
    <property type="evidence" value="ECO:0007669"/>
    <property type="project" value="TreeGrafter"/>
</dbReference>
<evidence type="ECO:0000313" key="5">
    <source>
        <dbReference type="EMBL" id="AJF08042.1"/>
    </source>
</evidence>
<dbReference type="Proteomes" id="UP000035036">
    <property type="component" value="Chromosome"/>
</dbReference>
<evidence type="ECO:0000313" key="6">
    <source>
        <dbReference type="Proteomes" id="UP000035036"/>
    </source>
</evidence>
<name>A0A0B5FIM9_9BACT</name>
<dbReference type="PROSITE" id="PS51178">
    <property type="entry name" value="PASTA"/>
    <property type="match status" value="1"/>
</dbReference>
<dbReference type="PANTHER" id="PTHR30627">
    <property type="entry name" value="PEPTIDOGLYCAN D,D-TRANSPEPTIDASE"/>
    <property type="match status" value="1"/>
</dbReference>
<dbReference type="Pfam" id="PF00905">
    <property type="entry name" value="Transpeptidase"/>
    <property type="match status" value="1"/>
</dbReference>
<dbReference type="SUPFAM" id="SSF56601">
    <property type="entry name" value="beta-lactamase/transpeptidase-like"/>
    <property type="match status" value="1"/>
</dbReference>
<keyword evidence="2" id="KW-0121">Carboxypeptidase</keyword>
<dbReference type="Gene3D" id="3.40.710.10">
    <property type="entry name" value="DD-peptidase/beta-lactamase superfamily"/>
    <property type="match status" value="1"/>
</dbReference>
<reference evidence="5 6" key="1">
    <citation type="journal article" date="2015" name="Genome Announc.">
        <title>Genomes of Geoalkalibacter ferrihydriticus Z-0531T and Geoalkalibacter subterraneus Red1T, Two Haloalkaliphilic Metal-Reducing Deltaproteobacteria.</title>
        <authorList>
            <person name="Badalamenti J.P."/>
            <person name="Krajmalnik-Brown R."/>
            <person name="Torres C.I."/>
            <person name="Bond D.R."/>
        </authorList>
    </citation>
    <scope>NUCLEOTIDE SEQUENCE [LARGE SCALE GENOMIC DNA]</scope>
    <source>
        <strain evidence="5 6">Red1</strain>
    </source>
</reference>
<evidence type="ECO:0000256" key="3">
    <source>
        <dbReference type="ARBA" id="ARBA00023136"/>
    </source>
</evidence>
<keyword evidence="3" id="KW-0472">Membrane</keyword>
<dbReference type="Pfam" id="PF03793">
    <property type="entry name" value="PASTA"/>
    <property type="match status" value="1"/>
</dbReference>
<dbReference type="InterPro" id="IPR001460">
    <property type="entry name" value="PCN-bd_Tpept"/>
</dbReference>
<evidence type="ECO:0000259" key="4">
    <source>
        <dbReference type="PROSITE" id="PS51178"/>
    </source>
</evidence>
<dbReference type="GO" id="GO:0005886">
    <property type="term" value="C:plasma membrane"/>
    <property type="evidence" value="ECO:0007669"/>
    <property type="project" value="TreeGrafter"/>
</dbReference>
<gene>
    <name evidence="5" type="ORF">GSUB_13020</name>
</gene>
<protein>
    <submittedName>
        <fullName evidence="5">Penicillin-binding protein</fullName>
    </submittedName>
</protein>
<dbReference type="GO" id="GO:0004180">
    <property type="term" value="F:carboxypeptidase activity"/>
    <property type="evidence" value="ECO:0007669"/>
    <property type="project" value="UniProtKB-KW"/>
</dbReference>
<keyword evidence="6" id="KW-1185">Reference proteome</keyword>
<keyword evidence="2" id="KW-0378">Hydrolase</keyword>
<evidence type="ECO:0000256" key="2">
    <source>
        <dbReference type="ARBA" id="ARBA00022645"/>
    </source>
</evidence>
<dbReference type="Gene3D" id="3.30.450.330">
    <property type="match status" value="1"/>
</dbReference>
<accession>A0A0B5FIM9</accession>
<dbReference type="CDD" id="cd06575">
    <property type="entry name" value="PASTA_Pbp2x-like_2"/>
    <property type="match status" value="1"/>
</dbReference>
<dbReference type="STRING" id="483547.GSUB_13020"/>
<dbReference type="Gene3D" id="3.90.1310.10">
    <property type="entry name" value="Penicillin-binding protein 2a (Domain 2)"/>
    <property type="match status" value="1"/>
</dbReference>
<dbReference type="Gene3D" id="3.30.10.20">
    <property type="match status" value="1"/>
</dbReference>
<dbReference type="InterPro" id="IPR036138">
    <property type="entry name" value="PBP_dimer_sf"/>
</dbReference>
<dbReference type="InterPro" id="IPR005543">
    <property type="entry name" value="PASTA_dom"/>
</dbReference>
<dbReference type="Pfam" id="PF03717">
    <property type="entry name" value="PBP_dimer"/>
    <property type="match status" value="1"/>
</dbReference>
<evidence type="ECO:0000256" key="1">
    <source>
        <dbReference type="ARBA" id="ARBA00004370"/>
    </source>
</evidence>
<dbReference type="GO" id="GO:0008658">
    <property type="term" value="F:penicillin binding"/>
    <property type="evidence" value="ECO:0007669"/>
    <property type="project" value="InterPro"/>
</dbReference>
<sequence length="663" mass="73091">MKRDEGGERWFRVRLNLVGFVFLLAFMLVAGRAYYLQVANAEVWQERAQKQLQRVIPLAPQRGTIYDRNGRELAVSLENDSVYAEPPRVKDPSEAARLLSKALDLSRQELEKKLSSDKGFVWLKRRINPDESLAVRELGLRGIGFTKEHKRYYPNSESAAHVVGFTGLDPQGLEGIELSFDRELLGAPGYLVRERDALGRAMALDGNIVREGELGHHLYLTIDHNIQYMAEKELAAQIRETGARAGTVLVLDPRSGEVLAMAVQPDFNPNALQRYKPWQWRNRAVCDTFEPGSTFKPFVVAAALDEKLVQPETRIDCENGRFSVGGRTIHDHRKYQKLSVEEIIQVSSNIGTAKIGKYLERQKFHSYIRDFGFGEKTGIELPGEVSGLLRAPSKWFEIDLATISFGQGIGVTALQLASATSAIANGGVLMQPYIVSRILDSHGNLVRETRPTRVRRVVSEKTASQVRDMMVLATREGGTGTLAQVHGFDVAGKTGTAQKIDPVTGGYSADKRVSSFVGFVPAQDPRLTILVVLDEPKDKTYGGLVAAPVFSRVATQALRYVGVAPQQTAQTAPPVTPLTHEKDVAVTSMAMTEGGESGDNGPGRMPDLNGMSYRQVLQVMERTGLNIKLQGSGRVVDQKPAAGAAIRYGSEVRVRFEPPVRRS</sequence>
<dbReference type="InterPro" id="IPR012338">
    <property type="entry name" value="Beta-lactam/transpept-like"/>
</dbReference>
<dbReference type="HOGENOM" id="CLU_009289_6_2_7"/>